<dbReference type="Pfam" id="PF20242">
    <property type="entry name" value="Emfourin"/>
    <property type="match status" value="1"/>
</dbReference>
<name>A0ABS2AK96_9ACTN</name>
<evidence type="ECO:0000313" key="2">
    <source>
        <dbReference type="EMBL" id="MBM2620242.1"/>
    </source>
</evidence>
<evidence type="ECO:0000313" key="3">
    <source>
        <dbReference type="Proteomes" id="UP000632138"/>
    </source>
</evidence>
<comment type="caution">
    <text evidence="2">The sequence shown here is derived from an EMBL/GenBank/DDBJ whole genome shotgun (WGS) entry which is preliminary data.</text>
</comment>
<protein>
    <submittedName>
        <fullName evidence="2">Uncharacterized protein</fullName>
    </submittedName>
</protein>
<keyword evidence="3" id="KW-1185">Reference proteome</keyword>
<reference evidence="2 3" key="1">
    <citation type="submission" date="2021-01" db="EMBL/GenBank/DDBJ databases">
        <title>Actinoplanes sp. nov. LDG1-06 isolated from lichen.</title>
        <authorList>
            <person name="Saeng-In P."/>
            <person name="Phongsopitanun W."/>
            <person name="Kanchanasin P."/>
            <person name="Yuki M."/>
            <person name="Kudo T."/>
            <person name="Ohkuma M."/>
            <person name="Tanasupawat S."/>
        </authorList>
    </citation>
    <scope>NUCLEOTIDE SEQUENCE [LARGE SCALE GENOMIC DNA]</scope>
    <source>
        <strain evidence="2 3">LDG1-06</strain>
    </source>
</reference>
<dbReference type="EMBL" id="JAENHP010000013">
    <property type="protein sequence ID" value="MBM2620242.1"/>
    <property type="molecule type" value="Genomic_DNA"/>
</dbReference>
<feature type="compositionally biased region" description="Basic and acidic residues" evidence="1">
    <location>
        <begin position="1"/>
        <end position="11"/>
    </location>
</feature>
<organism evidence="2 3">
    <name type="scientific">Paractinoplanes ovalisporus</name>
    <dbReference type="NCBI Taxonomy" id="2810368"/>
    <lineage>
        <taxon>Bacteria</taxon>
        <taxon>Bacillati</taxon>
        <taxon>Actinomycetota</taxon>
        <taxon>Actinomycetes</taxon>
        <taxon>Micromonosporales</taxon>
        <taxon>Micromonosporaceae</taxon>
        <taxon>Paractinoplanes</taxon>
    </lineage>
</organism>
<dbReference type="InterPro" id="IPR049457">
    <property type="entry name" value="Emfourin"/>
</dbReference>
<feature type="region of interest" description="Disordered" evidence="1">
    <location>
        <begin position="1"/>
        <end position="32"/>
    </location>
</feature>
<dbReference type="RefSeq" id="WP_203380215.1">
    <property type="nucleotide sequence ID" value="NZ_JAENHP010000013.1"/>
</dbReference>
<evidence type="ECO:0000256" key="1">
    <source>
        <dbReference type="SAM" id="MobiDB-lite"/>
    </source>
</evidence>
<dbReference type="Proteomes" id="UP000632138">
    <property type="component" value="Unassembled WGS sequence"/>
</dbReference>
<sequence length="100" mass="10861">MSEHVRAELHRTGGFTGRPLHTVADSRSLPPPQSARLRQLLSTVDFTSLHGSAHPAAGADLFTYHLTLQRGDDHWKGTVSQASVPPALQPVLQFLVTVES</sequence>
<gene>
    <name evidence="2" type="ORF">JIG36_32475</name>
</gene>
<accession>A0ABS2AK96</accession>
<proteinExistence type="predicted"/>